<reference evidence="2 3" key="1">
    <citation type="submission" date="2015-04" db="EMBL/GenBank/DDBJ databases">
        <title>Whole genome shotgun sequence of Flavihumibacter petaseus NBRC 106054.</title>
        <authorList>
            <person name="Miyazawa S."/>
            <person name="Hosoyama A."/>
            <person name="Hashimoto M."/>
            <person name="Noguchi M."/>
            <person name="Tsuchikane K."/>
            <person name="Ohji S."/>
            <person name="Yamazoe A."/>
            <person name="Ichikawa N."/>
            <person name="Kimura A."/>
            <person name="Fujita N."/>
        </authorList>
    </citation>
    <scope>NUCLEOTIDE SEQUENCE [LARGE SCALE GENOMIC DNA]</scope>
    <source>
        <strain evidence="2 3">NBRC 106054</strain>
    </source>
</reference>
<comment type="caution">
    <text evidence="2">The sequence shown here is derived from an EMBL/GenBank/DDBJ whole genome shotgun (WGS) entry which is preliminary data.</text>
</comment>
<dbReference type="EMBL" id="BBWV01000001">
    <property type="protein sequence ID" value="GAO41453.1"/>
    <property type="molecule type" value="Genomic_DNA"/>
</dbReference>
<keyword evidence="3" id="KW-1185">Reference proteome</keyword>
<dbReference type="InterPro" id="IPR000873">
    <property type="entry name" value="AMP-dep_synth/lig_dom"/>
</dbReference>
<dbReference type="CDD" id="cd05910">
    <property type="entry name" value="FACL_like_1"/>
    <property type="match status" value="1"/>
</dbReference>
<dbReference type="Pfam" id="PF00501">
    <property type="entry name" value="AMP-binding"/>
    <property type="match status" value="1"/>
</dbReference>
<name>A0A0E9MVE6_9BACT</name>
<dbReference type="InterPro" id="IPR050237">
    <property type="entry name" value="ATP-dep_AMP-bd_enzyme"/>
</dbReference>
<organism evidence="2 3">
    <name type="scientific">Flavihumibacter petaseus NBRC 106054</name>
    <dbReference type="NCBI Taxonomy" id="1220578"/>
    <lineage>
        <taxon>Bacteria</taxon>
        <taxon>Pseudomonadati</taxon>
        <taxon>Bacteroidota</taxon>
        <taxon>Chitinophagia</taxon>
        <taxon>Chitinophagales</taxon>
        <taxon>Chitinophagaceae</taxon>
        <taxon>Flavihumibacter</taxon>
    </lineage>
</organism>
<evidence type="ECO:0000313" key="3">
    <source>
        <dbReference type="Proteomes" id="UP000033121"/>
    </source>
</evidence>
<dbReference type="PANTHER" id="PTHR43767">
    <property type="entry name" value="LONG-CHAIN-FATTY-ACID--COA LIGASE"/>
    <property type="match status" value="1"/>
</dbReference>
<proteinExistence type="predicted"/>
<evidence type="ECO:0000313" key="2">
    <source>
        <dbReference type="EMBL" id="GAO41453.1"/>
    </source>
</evidence>
<feature type="domain" description="AMP-dependent synthetase/ligase" evidence="1">
    <location>
        <begin position="13"/>
        <end position="403"/>
    </location>
</feature>
<dbReference type="NCBIfam" id="NF006754">
    <property type="entry name" value="PRK09274.1"/>
    <property type="match status" value="1"/>
</dbReference>
<dbReference type="PROSITE" id="PS00455">
    <property type="entry name" value="AMP_BINDING"/>
    <property type="match status" value="1"/>
</dbReference>
<sequence length="548" mass="59981">MKPFNIAAAVIEMAERQPDTIAIAFPVPDSMDGNGITQYSRLSFRELARETVCVARGLLASGYERGDRVVMMVPPGADFFVLSFAMLFSGIVPVYIDPGIGRRNLKTCIDEVAPVGFIGVQKAQLARVALGWGRKTIRRSITVGGRWRWAGKSLRSVRNADRSAGPGPFFDALPDDPAAIIFTSGSTGLPKGVCYSHGNFRAQLDSIRHTFDFVPGEIDMPTFAPFALFNPALGMTSVLPDMDFTKPAQVAPQKITGPICQWGITNMFGSPALIDAVGRYATSHGIRLPTLKRVISAGAPASVKALSRFSSLLNPEVQIFTPYGATEAMPVTIIASNQLLKETQKLTDTGHGICLGKAVNGITIAIIPISDKAIPQWSDELKLPPGRIGEIIVTGAAVTRLYYNRTEETSLAKIPDGNQCWHRMGDLGYFDEELKLWFCGRKAHRVRTGGRELYSVPVEGIFNKHPGVFRSALVEVGGEAVLCVEAEKNIEKKQEAQLRIELLQWAAAYPDTDQIKTLLFHPGFPVDFRHNAKIIREQLAEWAKNEMA</sequence>
<gene>
    <name evidence="2" type="ORF">FPE01S_01_04660</name>
</gene>
<accession>A0A0E9MVE6</accession>
<dbReference type="OrthoDB" id="9765680at2"/>
<evidence type="ECO:0000259" key="1">
    <source>
        <dbReference type="Pfam" id="PF00501"/>
    </source>
</evidence>
<dbReference type="STRING" id="1220578.FPE01S_01_04660"/>
<dbReference type="Proteomes" id="UP000033121">
    <property type="component" value="Unassembled WGS sequence"/>
</dbReference>
<dbReference type="InterPro" id="IPR042099">
    <property type="entry name" value="ANL_N_sf"/>
</dbReference>
<dbReference type="SUPFAM" id="SSF56801">
    <property type="entry name" value="Acetyl-CoA synthetase-like"/>
    <property type="match status" value="1"/>
</dbReference>
<dbReference type="RefSeq" id="WP_046367316.1">
    <property type="nucleotide sequence ID" value="NZ_BBWV01000001.1"/>
</dbReference>
<protein>
    <submittedName>
        <fullName evidence="2">Putative acyl-CoA synthetase</fullName>
    </submittedName>
</protein>
<dbReference type="InterPro" id="IPR020845">
    <property type="entry name" value="AMP-binding_CS"/>
</dbReference>
<dbReference type="PANTHER" id="PTHR43767:SF1">
    <property type="entry name" value="NONRIBOSOMAL PEPTIDE SYNTHASE PES1 (EUROFUNG)-RELATED"/>
    <property type="match status" value="1"/>
</dbReference>
<dbReference type="Gene3D" id="3.40.50.12780">
    <property type="entry name" value="N-terminal domain of ligase-like"/>
    <property type="match status" value="1"/>
</dbReference>
<dbReference type="AlphaFoldDB" id="A0A0E9MVE6"/>